<dbReference type="PANTHER" id="PTHR43585">
    <property type="entry name" value="FUMIPYRROLE BIOSYNTHESIS PROTEIN C"/>
    <property type="match status" value="1"/>
</dbReference>
<accession>A0A7S2EFP8</accession>
<evidence type="ECO:0000259" key="6">
    <source>
        <dbReference type="PROSITE" id="PS50056"/>
    </source>
</evidence>
<dbReference type="EMBL" id="HBGN01020638">
    <property type="protein sequence ID" value="CAD9334116.1"/>
    <property type="molecule type" value="Transcribed_RNA"/>
</dbReference>
<dbReference type="SMART" id="SM00195">
    <property type="entry name" value="DSPc"/>
    <property type="match status" value="1"/>
</dbReference>
<proteinExistence type="predicted"/>
<sequence>MVKCGLARDDTAKDAILILDPLTEWREVLGAIKRKGVIAIAGICNSLEGRDDIGHFMPNEATLYEAGFDFVLFTHLFQGRNASSAPPGGSPSIFNGFDVYSATQRIKLLEKENYIRVCSVIPLSETAVGYCDVVASLLGISSHNPINTVLARSDKAIMKECIADAGLRVAKFARIKRTCDVPNVVSNLSLQFPIVIKTPQGFSTKDAYICDSENDAMSKVDIILNGKVAPDRRIPTLALIEEYIGGEEFEVNMMSTPVRIECTDVWLYRKTIGEGVVRYISADMMDPGEKKLEMIVAYATQVAAAVGTVYGAAYLKLKATYCEEKQQYIDPCMIEFGARISGGRKTTLTRAVVKGWQPFEALIDAHCGHNITFPQSFSPGDQHACQLFLPHQISGKVTEFKETLSTYHSHVLLGKVGDVVERTTDIASFGGFVWLAGPKQAVKNDAQTVWEFFSLQTEPVEKEFNMGRITGVPNLESLWIGNLFSLSQIDSILENPKSAGSGSMVEITILTLLSSSRLKNFARDCVDKQKEKLESKGIAIHHIVVDLKDNCDPNFVSGPLPLAVDKIDDAMCLSSSISGVHKYCLIHCAKGESRSVAVAAAWLMLRRGLTLQDALAKVKRARPNANPNLGFVAALHAIEASNNDIDQAAKRLCTK</sequence>
<dbReference type="Gene3D" id="3.90.190.10">
    <property type="entry name" value="Protein tyrosine phosphatase superfamily"/>
    <property type="match status" value="1"/>
</dbReference>
<dbReference type="CDD" id="cd14498">
    <property type="entry name" value="DSP"/>
    <property type="match status" value="1"/>
</dbReference>
<organism evidence="8">
    <name type="scientific">Ditylum brightwellii</name>
    <dbReference type="NCBI Taxonomy" id="49249"/>
    <lineage>
        <taxon>Eukaryota</taxon>
        <taxon>Sar</taxon>
        <taxon>Stramenopiles</taxon>
        <taxon>Ochrophyta</taxon>
        <taxon>Bacillariophyta</taxon>
        <taxon>Mediophyceae</taxon>
        <taxon>Lithodesmiophycidae</taxon>
        <taxon>Lithodesmiales</taxon>
        <taxon>Lithodesmiaceae</taxon>
        <taxon>Ditylum</taxon>
    </lineage>
</organism>
<dbReference type="GO" id="GO:0046872">
    <property type="term" value="F:metal ion binding"/>
    <property type="evidence" value="ECO:0007669"/>
    <property type="project" value="InterPro"/>
</dbReference>
<keyword evidence="1" id="KW-0436">Ligase</keyword>
<dbReference type="PANTHER" id="PTHR43585:SF2">
    <property type="entry name" value="ATP-GRASP ENZYME FSQD"/>
    <property type="match status" value="1"/>
</dbReference>
<dbReference type="InterPro" id="IPR052032">
    <property type="entry name" value="ATP-dep_AA_Ligase"/>
</dbReference>
<name>A0A7S2EFP8_9STRA</name>
<keyword evidence="2 4" id="KW-0547">Nucleotide-binding</keyword>
<evidence type="ECO:0000313" key="8">
    <source>
        <dbReference type="EMBL" id="CAD9334116.1"/>
    </source>
</evidence>
<evidence type="ECO:0000256" key="4">
    <source>
        <dbReference type="PROSITE-ProRule" id="PRU00409"/>
    </source>
</evidence>
<evidence type="ECO:0000256" key="2">
    <source>
        <dbReference type="ARBA" id="ARBA00022741"/>
    </source>
</evidence>
<dbReference type="Gene3D" id="3.30.470.20">
    <property type="entry name" value="ATP-grasp fold, B domain"/>
    <property type="match status" value="1"/>
</dbReference>
<feature type="domain" description="Tyrosine-protein phosphatase" evidence="5">
    <location>
        <begin position="444"/>
        <end position="644"/>
    </location>
</feature>
<dbReference type="PROSITE" id="PS50056">
    <property type="entry name" value="TYR_PHOSPHATASE_2"/>
    <property type="match status" value="1"/>
</dbReference>
<dbReference type="PROSITE" id="PS50975">
    <property type="entry name" value="ATP_GRASP"/>
    <property type="match status" value="1"/>
</dbReference>
<feature type="domain" description="ATP-grasp" evidence="7">
    <location>
        <begin position="159"/>
        <end position="367"/>
    </location>
</feature>
<evidence type="ECO:0000256" key="3">
    <source>
        <dbReference type="ARBA" id="ARBA00022840"/>
    </source>
</evidence>
<dbReference type="InterPro" id="IPR000387">
    <property type="entry name" value="Tyr_Pase_dom"/>
</dbReference>
<dbReference type="SUPFAM" id="SSF56059">
    <property type="entry name" value="Glutathione synthetase ATP-binding domain-like"/>
    <property type="match status" value="1"/>
</dbReference>
<dbReference type="InterPro" id="IPR000340">
    <property type="entry name" value="Dual-sp_phosphatase_cat-dom"/>
</dbReference>
<keyword evidence="3 4" id="KW-0067">ATP-binding</keyword>
<protein>
    <submittedName>
        <fullName evidence="8">Uncharacterized protein</fullName>
    </submittedName>
</protein>
<dbReference type="SUPFAM" id="SSF52799">
    <property type="entry name" value="(Phosphotyrosine protein) phosphatases II"/>
    <property type="match status" value="1"/>
</dbReference>
<dbReference type="InterPro" id="IPR011761">
    <property type="entry name" value="ATP-grasp"/>
</dbReference>
<dbReference type="Pfam" id="PF00782">
    <property type="entry name" value="DSPc"/>
    <property type="match status" value="1"/>
</dbReference>
<evidence type="ECO:0000256" key="1">
    <source>
        <dbReference type="ARBA" id="ARBA00022598"/>
    </source>
</evidence>
<gene>
    <name evidence="8" type="ORF">DBRI1063_LOCUS13140</name>
</gene>
<dbReference type="AlphaFoldDB" id="A0A7S2EFP8"/>
<dbReference type="GO" id="GO:0016874">
    <property type="term" value="F:ligase activity"/>
    <property type="evidence" value="ECO:0007669"/>
    <property type="project" value="UniProtKB-KW"/>
</dbReference>
<dbReference type="PROSITE" id="PS50054">
    <property type="entry name" value="TYR_PHOSPHATASE_DUAL"/>
    <property type="match status" value="1"/>
</dbReference>
<evidence type="ECO:0000259" key="5">
    <source>
        <dbReference type="PROSITE" id="PS50054"/>
    </source>
</evidence>
<evidence type="ECO:0000259" key="7">
    <source>
        <dbReference type="PROSITE" id="PS50975"/>
    </source>
</evidence>
<feature type="domain" description="Tyrosine specific protein phosphatases" evidence="6">
    <location>
        <begin position="585"/>
        <end position="625"/>
    </location>
</feature>
<dbReference type="GO" id="GO:0005524">
    <property type="term" value="F:ATP binding"/>
    <property type="evidence" value="ECO:0007669"/>
    <property type="project" value="UniProtKB-UniRule"/>
</dbReference>
<dbReference type="InterPro" id="IPR020422">
    <property type="entry name" value="TYR_PHOSPHATASE_DUAL_dom"/>
</dbReference>
<dbReference type="InterPro" id="IPR029021">
    <property type="entry name" value="Prot-tyrosine_phosphatase-like"/>
</dbReference>
<reference evidence="8" key="1">
    <citation type="submission" date="2021-01" db="EMBL/GenBank/DDBJ databases">
        <authorList>
            <person name="Corre E."/>
            <person name="Pelletier E."/>
            <person name="Niang G."/>
            <person name="Scheremetjew M."/>
            <person name="Finn R."/>
            <person name="Kale V."/>
            <person name="Holt S."/>
            <person name="Cochrane G."/>
            <person name="Meng A."/>
            <person name="Brown T."/>
            <person name="Cohen L."/>
        </authorList>
    </citation>
    <scope>NUCLEOTIDE SEQUENCE</scope>
    <source>
        <strain evidence="8">Pop2</strain>
    </source>
</reference>